<dbReference type="Proteomes" id="UP000502928">
    <property type="component" value="Chromosome"/>
</dbReference>
<dbReference type="GO" id="GO:0016491">
    <property type="term" value="F:oxidoreductase activity"/>
    <property type="evidence" value="ECO:0007669"/>
    <property type="project" value="UniProtKB-KW"/>
</dbReference>
<dbReference type="Gene3D" id="3.30.360.10">
    <property type="entry name" value="Dihydrodipicolinate Reductase, domain 2"/>
    <property type="match status" value="1"/>
</dbReference>
<dbReference type="Pfam" id="PF01408">
    <property type="entry name" value="GFO_IDH_MocA"/>
    <property type="match status" value="1"/>
</dbReference>
<evidence type="ECO:0000259" key="3">
    <source>
        <dbReference type="Pfam" id="PF22725"/>
    </source>
</evidence>
<dbReference type="SUPFAM" id="SSF55347">
    <property type="entry name" value="Glyceraldehyde-3-phosphate dehydrogenase-like, C-terminal domain"/>
    <property type="match status" value="1"/>
</dbReference>
<keyword evidence="1" id="KW-0560">Oxidoreductase</keyword>
<dbReference type="PANTHER" id="PTHR43818">
    <property type="entry name" value="BCDNA.GH03377"/>
    <property type="match status" value="1"/>
</dbReference>
<protein>
    <submittedName>
        <fullName evidence="4">Gfo/Idh/MocA family oxidoreductase</fullName>
    </submittedName>
</protein>
<reference evidence="4 5" key="1">
    <citation type="submission" date="2020-02" db="EMBL/GenBank/DDBJ databases">
        <title>Complete genome of Muricauda sp. 501str8.</title>
        <authorList>
            <person name="Dong B."/>
            <person name="Zhu S."/>
            <person name="Yang J."/>
            <person name="Chen J."/>
        </authorList>
    </citation>
    <scope>NUCLEOTIDE SEQUENCE [LARGE SCALE GENOMIC DNA]</scope>
    <source>
        <strain evidence="4 5">501str8</strain>
    </source>
</reference>
<name>A0A6G7J5R2_9FLAO</name>
<dbReference type="InterPro" id="IPR000683">
    <property type="entry name" value="Gfo/Idh/MocA-like_OxRdtase_N"/>
</dbReference>
<feature type="domain" description="Gfo/Idh/MocA-like oxidoreductase N-terminal" evidence="2">
    <location>
        <begin position="14"/>
        <end position="132"/>
    </location>
</feature>
<dbReference type="InterPro" id="IPR050463">
    <property type="entry name" value="Gfo/Idh/MocA_oxidrdct_glycsds"/>
</dbReference>
<evidence type="ECO:0000259" key="2">
    <source>
        <dbReference type="Pfam" id="PF01408"/>
    </source>
</evidence>
<proteinExistence type="predicted"/>
<feature type="domain" description="GFO/IDH/MocA-like oxidoreductase" evidence="3">
    <location>
        <begin position="142"/>
        <end position="266"/>
    </location>
</feature>
<dbReference type="InterPro" id="IPR055170">
    <property type="entry name" value="GFO_IDH_MocA-like_dom"/>
</dbReference>
<evidence type="ECO:0000313" key="5">
    <source>
        <dbReference type="Proteomes" id="UP000502928"/>
    </source>
</evidence>
<evidence type="ECO:0000256" key="1">
    <source>
        <dbReference type="ARBA" id="ARBA00023002"/>
    </source>
</evidence>
<dbReference type="GO" id="GO:0000166">
    <property type="term" value="F:nucleotide binding"/>
    <property type="evidence" value="ECO:0007669"/>
    <property type="project" value="InterPro"/>
</dbReference>
<dbReference type="Pfam" id="PF22725">
    <property type="entry name" value="GFO_IDH_MocA_C3"/>
    <property type="match status" value="1"/>
</dbReference>
<evidence type="ECO:0000313" key="4">
    <source>
        <dbReference type="EMBL" id="QII46030.1"/>
    </source>
</evidence>
<dbReference type="InterPro" id="IPR036291">
    <property type="entry name" value="NAD(P)-bd_dom_sf"/>
</dbReference>
<dbReference type="RefSeq" id="WP_166249412.1">
    <property type="nucleotide sequence ID" value="NZ_CP049616.1"/>
</dbReference>
<keyword evidence="5" id="KW-1185">Reference proteome</keyword>
<dbReference type="AlphaFoldDB" id="A0A6G7J5R2"/>
<dbReference type="KEGG" id="mut:GVT53_15555"/>
<sequence>MTESRFNFSAEKPLRWGVIGCGAVTEKKSVPAFKTTSGFEVAMVMRRNPKKVEDYAKRHHIPNWTTNADELINNPKVDAVYIATPPDTHKLYALKVAAAGKPCCVEKPMAPTYKDSLAIYNAFVDKGIPLFIAYYRRSLPRFLKIKEWLDGGQIGEVRHIHWQKTKPPSDIDLSKAYNWRTDAAIARGGYFDDLASHGLDLFTFLLGDIEEANGFCTNQIGLYSAFDAITANWIHEGGITGTGNWNFGTYHRTDKVEIMGSKGSIRFAVLDEAPVELQNALGHQILNIPHPEHIQEFHVENIKNHLQGQGRHPSTGTTGLHTSWVMEEILGKL</sequence>
<dbReference type="PANTHER" id="PTHR43818:SF11">
    <property type="entry name" value="BCDNA.GH03377"/>
    <property type="match status" value="1"/>
</dbReference>
<accession>A0A6G7J5R2</accession>
<gene>
    <name evidence="4" type="ORF">GVT53_15555</name>
</gene>
<dbReference type="Gene3D" id="3.40.50.720">
    <property type="entry name" value="NAD(P)-binding Rossmann-like Domain"/>
    <property type="match status" value="1"/>
</dbReference>
<dbReference type="SUPFAM" id="SSF51735">
    <property type="entry name" value="NAD(P)-binding Rossmann-fold domains"/>
    <property type="match status" value="1"/>
</dbReference>
<dbReference type="EMBL" id="CP049616">
    <property type="protein sequence ID" value="QII46030.1"/>
    <property type="molecule type" value="Genomic_DNA"/>
</dbReference>
<organism evidence="4 5">
    <name type="scientific">Flagellimonas oceani</name>
    <dbReference type="NCBI Taxonomy" id="2698672"/>
    <lineage>
        <taxon>Bacteria</taxon>
        <taxon>Pseudomonadati</taxon>
        <taxon>Bacteroidota</taxon>
        <taxon>Flavobacteriia</taxon>
        <taxon>Flavobacteriales</taxon>
        <taxon>Flavobacteriaceae</taxon>
        <taxon>Flagellimonas</taxon>
    </lineage>
</organism>